<dbReference type="PANTHER" id="PTHR33121:SF70">
    <property type="entry name" value="SIGNALING PROTEIN YKOW"/>
    <property type="match status" value="1"/>
</dbReference>
<dbReference type="Gene3D" id="3.20.20.450">
    <property type="entry name" value="EAL domain"/>
    <property type="match status" value="1"/>
</dbReference>
<dbReference type="Pfam" id="PF00563">
    <property type="entry name" value="EAL"/>
    <property type="match status" value="1"/>
</dbReference>
<protein>
    <submittedName>
        <fullName evidence="2">Diguanylate cyclase</fullName>
    </submittedName>
</protein>
<reference evidence="2 3" key="1">
    <citation type="submission" date="2015-01" db="EMBL/GenBank/DDBJ databases">
        <title>Genome sequencing of Jeotgalibacillus soli.</title>
        <authorList>
            <person name="Goh K.M."/>
            <person name="Chan K.-G."/>
            <person name="Yaakop A.S."/>
            <person name="Ee R."/>
            <person name="Gan H.M."/>
            <person name="Chan C.S."/>
        </authorList>
    </citation>
    <scope>NUCLEOTIDE SEQUENCE [LARGE SCALE GENOMIC DNA]</scope>
    <source>
        <strain evidence="2 3">P9</strain>
    </source>
</reference>
<gene>
    <name evidence="2" type="ORF">KP78_08530</name>
</gene>
<proteinExistence type="predicted"/>
<dbReference type="InterPro" id="IPR050706">
    <property type="entry name" value="Cyclic-di-GMP_PDE-like"/>
</dbReference>
<dbReference type="Proteomes" id="UP000031938">
    <property type="component" value="Unassembled WGS sequence"/>
</dbReference>
<organism evidence="2 3">
    <name type="scientific">Jeotgalibacillus soli</name>
    <dbReference type="NCBI Taxonomy" id="889306"/>
    <lineage>
        <taxon>Bacteria</taxon>
        <taxon>Bacillati</taxon>
        <taxon>Bacillota</taxon>
        <taxon>Bacilli</taxon>
        <taxon>Bacillales</taxon>
        <taxon>Caryophanaceae</taxon>
        <taxon>Jeotgalibacillus</taxon>
    </lineage>
</organism>
<evidence type="ECO:0000313" key="2">
    <source>
        <dbReference type="EMBL" id="KIL49385.1"/>
    </source>
</evidence>
<comment type="caution">
    <text evidence="2">The sequence shown here is derived from an EMBL/GenBank/DDBJ whole genome shotgun (WGS) entry which is preliminary data.</text>
</comment>
<dbReference type="PROSITE" id="PS50883">
    <property type="entry name" value="EAL"/>
    <property type="match status" value="1"/>
</dbReference>
<evidence type="ECO:0000259" key="1">
    <source>
        <dbReference type="PROSITE" id="PS50883"/>
    </source>
</evidence>
<dbReference type="CDD" id="cd01948">
    <property type="entry name" value="EAL"/>
    <property type="match status" value="1"/>
</dbReference>
<dbReference type="InterPro" id="IPR001633">
    <property type="entry name" value="EAL_dom"/>
</dbReference>
<dbReference type="SMART" id="SM00052">
    <property type="entry name" value="EAL"/>
    <property type="match status" value="1"/>
</dbReference>
<accession>A0A0C2RGT5</accession>
<dbReference type="GO" id="GO:0071111">
    <property type="term" value="F:cyclic-guanylate-specific phosphodiesterase activity"/>
    <property type="evidence" value="ECO:0007669"/>
    <property type="project" value="InterPro"/>
</dbReference>
<dbReference type="PATRIC" id="fig|889306.3.peg.856"/>
<dbReference type="EMBL" id="JXRP01000009">
    <property type="protein sequence ID" value="KIL49385.1"/>
    <property type="molecule type" value="Genomic_DNA"/>
</dbReference>
<dbReference type="InterPro" id="IPR035919">
    <property type="entry name" value="EAL_sf"/>
</dbReference>
<evidence type="ECO:0000313" key="3">
    <source>
        <dbReference type="Proteomes" id="UP000031938"/>
    </source>
</evidence>
<dbReference type="STRING" id="889306.KP78_08530"/>
<sequence length="130" mass="14482">MPIAEETGNIILIGKSVLETACKEVKKREIEEDISLQVSVNISPRQLEQDSFVDVVSTIFNEKNLDPGLLELEITEGAMMHEVDKSIQILFKLRKLGISISIDDFGTGVSSLNYISQLPVDMLKIDQSFV</sequence>
<name>A0A0C2RGT5_9BACL</name>
<feature type="domain" description="EAL" evidence="1">
    <location>
        <begin position="1"/>
        <end position="130"/>
    </location>
</feature>
<dbReference type="SUPFAM" id="SSF141868">
    <property type="entry name" value="EAL domain-like"/>
    <property type="match status" value="1"/>
</dbReference>
<dbReference type="AlphaFoldDB" id="A0A0C2RGT5"/>
<dbReference type="PANTHER" id="PTHR33121">
    <property type="entry name" value="CYCLIC DI-GMP PHOSPHODIESTERASE PDEF"/>
    <property type="match status" value="1"/>
</dbReference>
<keyword evidence="3" id="KW-1185">Reference proteome</keyword>